<protein>
    <submittedName>
        <fullName evidence="1">Uncharacterized protein</fullName>
    </submittedName>
</protein>
<name>A0AAN9XF28_PSOTE</name>
<comment type="caution">
    <text evidence="1">The sequence shown here is derived from an EMBL/GenBank/DDBJ whole genome shotgun (WGS) entry which is preliminary data.</text>
</comment>
<dbReference type="Proteomes" id="UP001386955">
    <property type="component" value="Unassembled WGS sequence"/>
</dbReference>
<reference evidence="1 2" key="1">
    <citation type="submission" date="2024-01" db="EMBL/GenBank/DDBJ databases">
        <title>The genomes of 5 underutilized Papilionoideae crops provide insights into root nodulation and disease resistanc.</title>
        <authorList>
            <person name="Jiang F."/>
        </authorList>
    </citation>
    <scope>NUCLEOTIDE SEQUENCE [LARGE SCALE GENOMIC DNA]</scope>
    <source>
        <strain evidence="1">DUOXIRENSHENG_FW03</strain>
        <tissue evidence="1">Leaves</tissue>
    </source>
</reference>
<keyword evidence="2" id="KW-1185">Reference proteome</keyword>
<organism evidence="1 2">
    <name type="scientific">Psophocarpus tetragonolobus</name>
    <name type="common">Winged bean</name>
    <name type="synonym">Dolichos tetragonolobus</name>
    <dbReference type="NCBI Taxonomy" id="3891"/>
    <lineage>
        <taxon>Eukaryota</taxon>
        <taxon>Viridiplantae</taxon>
        <taxon>Streptophyta</taxon>
        <taxon>Embryophyta</taxon>
        <taxon>Tracheophyta</taxon>
        <taxon>Spermatophyta</taxon>
        <taxon>Magnoliopsida</taxon>
        <taxon>eudicotyledons</taxon>
        <taxon>Gunneridae</taxon>
        <taxon>Pentapetalae</taxon>
        <taxon>rosids</taxon>
        <taxon>fabids</taxon>
        <taxon>Fabales</taxon>
        <taxon>Fabaceae</taxon>
        <taxon>Papilionoideae</taxon>
        <taxon>50 kb inversion clade</taxon>
        <taxon>NPAAA clade</taxon>
        <taxon>indigoferoid/millettioid clade</taxon>
        <taxon>Phaseoleae</taxon>
        <taxon>Psophocarpus</taxon>
    </lineage>
</organism>
<proteinExistence type="predicted"/>
<dbReference type="EMBL" id="JAYMYS010000006">
    <property type="protein sequence ID" value="KAK7389761.1"/>
    <property type="molecule type" value="Genomic_DNA"/>
</dbReference>
<accession>A0AAN9XF28</accession>
<sequence>MLCVYGQRDKDVEEEKSGWCTAKQDIRTHEAYGTVTLTHTTQTHAFLCLLTDVVHALSVSVSVAHCLTFSL</sequence>
<dbReference type="AlphaFoldDB" id="A0AAN9XF28"/>
<evidence type="ECO:0000313" key="2">
    <source>
        <dbReference type="Proteomes" id="UP001386955"/>
    </source>
</evidence>
<gene>
    <name evidence="1" type="ORF">VNO78_25054</name>
</gene>
<evidence type="ECO:0000313" key="1">
    <source>
        <dbReference type="EMBL" id="KAK7389761.1"/>
    </source>
</evidence>